<dbReference type="Proteomes" id="UP000254701">
    <property type="component" value="Unassembled WGS sequence"/>
</dbReference>
<keyword evidence="1" id="KW-0408">Iron</keyword>
<accession>A0A380WPU2</accession>
<organism evidence="3 4">
    <name type="scientific">Aminobacter aminovorans</name>
    <name type="common">Chelatobacter heintzii</name>
    <dbReference type="NCBI Taxonomy" id="83263"/>
    <lineage>
        <taxon>Bacteria</taxon>
        <taxon>Pseudomonadati</taxon>
        <taxon>Pseudomonadota</taxon>
        <taxon>Alphaproteobacteria</taxon>
        <taxon>Hyphomicrobiales</taxon>
        <taxon>Phyllobacteriaceae</taxon>
        <taxon>Aminobacter</taxon>
    </lineage>
</organism>
<dbReference type="RefSeq" id="WP_115732355.1">
    <property type="nucleotide sequence ID" value="NZ_BAAAVY010000002.1"/>
</dbReference>
<evidence type="ECO:0000313" key="3">
    <source>
        <dbReference type="EMBL" id="SUU90346.1"/>
    </source>
</evidence>
<sequence>MNADTIVSSLDWPRILSELDEFGVAPTGPLLDRQTCIALRELYDCDAHFRSRIVMQRHGFGSGEYKYFANPLPQVISGLRHAFYKRLAPFATGWSERMGFDRRYPSELIAFLAECHADGQTRPTPLLLKYGAGDYNCLHQDVYGEHLFPVQLVILLSEPRSEFAGGEFVMTEQRPRMQSRAEVVPLGIGHGALFAVNDRPKAGSRGDYRVKMRHGVSRIRSGERFTLGIIFHDAT</sequence>
<keyword evidence="1" id="KW-0479">Metal-binding</keyword>
<comment type="similarity">
    <text evidence="1">Belongs to the iron/ascorbate-dependent oxidoreductase family.</text>
</comment>
<feature type="domain" description="Fe2OG dioxygenase" evidence="2">
    <location>
        <begin position="121"/>
        <end position="234"/>
    </location>
</feature>
<dbReference type="InterPro" id="IPR005123">
    <property type="entry name" value="Oxoglu/Fe-dep_dioxygenase_dom"/>
</dbReference>
<gene>
    <name evidence="3" type="ORF">NCTC10684_03600</name>
</gene>
<dbReference type="Gene3D" id="2.60.120.620">
    <property type="entry name" value="q2cbj1_9rhob like domain"/>
    <property type="match status" value="1"/>
</dbReference>
<evidence type="ECO:0000256" key="1">
    <source>
        <dbReference type="RuleBase" id="RU003682"/>
    </source>
</evidence>
<dbReference type="GO" id="GO:0046872">
    <property type="term" value="F:metal ion binding"/>
    <property type="evidence" value="ECO:0007669"/>
    <property type="project" value="UniProtKB-KW"/>
</dbReference>
<dbReference type="InterPro" id="IPR018655">
    <property type="entry name" value="DUF2086"/>
</dbReference>
<reference evidence="3 4" key="1">
    <citation type="submission" date="2018-06" db="EMBL/GenBank/DDBJ databases">
        <authorList>
            <consortium name="Pathogen Informatics"/>
            <person name="Doyle S."/>
        </authorList>
    </citation>
    <scope>NUCLEOTIDE SEQUENCE [LARGE SCALE GENOMIC DNA]</scope>
    <source>
        <strain evidence="3 4">NCTC10684</strain>
    </source>
</reference>
<proteinExistence type="inferred from homology"/>
<evidence type="ECO:0000313" key="4">
    <source>
        <dbReference type="Proteomes" id="UP000254701"/>
    </source>
</evidence>
<dbReference type="Pfam" id="PF09859">
    <property type="entry name" value="Oxygenase-NA"/>
    <property type="match status" value="1"/>
</dbReference>
<dbReference type="OrthoDB" id="9781972at2"/>
<evidence type="ECO:0000259" key="2">
    <source>
        <dbReference type="PROSITE" id="PS51471"/>
    </source>
</evidence>
<keyword evidence="1" id="KW-0560">Oxidoreductase</keyword>
<dbReference type="AlphaFoldDB" id="A0A380WPU2"/>
<dbReference type="EMBL" id="UFSM01000001">
    <property type="protein sequence ID" value="SUU90346.1"/>
    <property type="molecule type" value="Genomic_DNA"/>
</dbReference>
<dbReference type="PROSITE" id="PS51471">
    <property type="entry name" value="FE2OG_OXY"/>
    <property type="match status" value="1"/>
</dbReference>
<protein>
    <submittedName>
        <fullName evidence="3">Uncharacterized protein conserved in bacteria (DUF2086)</fullName>
    </submittedName>
</protein>
<name>A0A380WPU2_AMIAI</name>
<dbReference type="GO" id="GO:0016491">
    <property type="term" value="F:oxidoreductase activity"/>
    <property type="evidence" value="ECO:0007669"/>
    <property type="project" value="UniProtKB-KW"/>
</dbReference>